<dbReference type="Gene3D" id="1.20.200.10">
    <property type="entry name" value="Fumarase/aspartase (Central domain)"/>
    <property type="match status" value="1"/>
</dbReference>
<dbReference type="Pfam" id="PF00221">
    <property type="entry name" value="Lyase_aromatic"/>
    <property type="match status" value="1"/>
</dbReference>
<comment type="caution">
    <text evidence="2">The sequence shown here is derived from an EMBL/GenBank/DDBJ whole genome shotgun (WGS) entry which is preliminary data.</text>
</comment>
<reference evidence="2 3" key="1">
    <citation type="submission" date="2023-12" db="EMBL/GenBank/DDBJ databases">
        <title>Description of new species of Mycobacterium terrae complex isolated from sewage at the Sao Paulo Zoological Park Foundation in Brazil.</title>
        <authorList>
            <person name="Romagnoli C.L."/>
            <person name="Conceicao E.C."/>
            <person name="Machado E."/>
            <person name="Barreto L.B.P.F."/>
            <person name="Sharma A."/>
            <person name="Silva N.M."/>
            <person name="Marques L.E."/>
            <person name="Juliana M.A."/>
            <person name="Lourenco M.C.S."/>
            <person name="Digiampietri L.A."/>
            <person name="Suffys P.N."/>
            <person name="Viana-Niero C."/>
        </authorList>
    </citation>
    <scope>NUCLEOTIDE SEQUENCE [LARGE SCALE GENOMIC DNA]</scope>
    <source>
        <strain evidence="2 3">MYC098</strain>
    </source>
</reference>
<protein>
    <submittedName>
        <fullName evidence="2">Aromatic amino acid lyase</fullName>
    </submittedName>
</protein>
<dbReference type="RefSeq" id="WP_225406788.1">
    <property type="nucleotide sequence ID" value="NZ_JAYJJR010000027.1"/>
</dbReference>
<sequence length="452" mass="46367">MTVMLDTRDDFTLSNYRRVCYDGEAVRLGEQARRVLAAPGWGRAAPGEGRAFPSVAAAVSSGSGSGGGYLDEAVVRGILFARLAGWVSGHTAVRLTVAERVAALLDGPAPRVPSGGPAGPDEAAVMAAALAGVRRDDLGGAEQRALAEPAPCSAALAADTALRSRHRLENAQAVCALSIEAFGAPLGAYDAALDDLWGDAHEAAALRALRRHLDAAGTDGRRFHQAPVSYRIIPRVLGQAHRAVAAVEKAAATALRAVTGDVLVAGRVLPNGGFHNGMAYPAMNALSATWADLALVAERQITALNTAETSGLPLNLAVAGAAPTGTYGYGWAASSFVEEARAAAAPTLLPAAAGDPRSDVFSPAFSAHRRERRAAECLDGVLAILVIVSSQALFATGRSPAGPLQPLLSFARSVFPPIDGTGVRDLSAEGLLLQQALATAAVTGRLVPAPRP</sequence>
<keyword evidence="1 2" id="KW-0456">Lyase</keyword>
<evidence type="ECO:0000313" key="3">
    <source>
        <dbReference type="Proteomes" id="UP001299596"/>
    </source>
</evidence>
<accession>A0ABU5XP83</accession>
<dbReference type="EMBL" id="JAYJJR010000027">
    <property type="protein sequence ID" value="MEB3024070.1"/>
    <property type="molecule type" value="Genomic_DNA"/>
</dbReference>
<dbReference type="InterPro" id="IPR001106">
    <property type="entry name" value="Aromatic_Lyase"/>
</dbReference>
<dbReference type="InterPro" id="IPR008948">
    <property type="entry name" value="L-Aspartase-like"/>
</dbReference>
<dbReference type="GO" id="GO:0016829">
    <property type="term" value="F:lyase activity"/>
    <property type="evidence" value="ECO:0007669"/>
    <property type="project" value="UniProtKB-KW"/>
</dbReference>
<proteinExistence type="predicted"/>
<dbReference type="Proteomes" id="UP001299596">
    <property type="component" value="Unassembled WGS sequence"/>
</dbReference>
<evidence type="ECO:0000313" key="2">
    <source>
        <dbReference type="EMBL" id="MEB3024070.1"/>
    </source>
</evidence>
<organism evidence="2 3">
    <name type="scientific">[Mycobacterium] crassicus</name>
    <dbReference type="NCBI Taxonomy" id="2872309"/>
    <lineage>
        <taxon>Bacteria</taxon>
        <taxon>Bacillati</taxon>
        <taxon>Actinomycetota</taxon>
        <taxon>Actinomycetes</taxon>
        <taxon>Mycobacteriales</taxon>
        <taxon>Mycobacteriaceae</taxon>
        <taxon>Mycolicibacter</taxon>
    </lineage>
</organism>
<gene>
    <name evidence="2" type="ORF">K6T79_23900</name>
</gene>
<keyword evidence="3" id="KW-1185">Reference proteome</keyword>
<dbReference type="SUPFAM" id="SSF48557">
    <property type="entry name" value="L-aspartase-like"/>
    <property type="match status" value="1"/>
</dbReference>
<name>A0ABU5XP83_9MYCO</name>
<evidence type="ECO:0000256" key="1">
    <source>
        <dbReference type="ARBA" id="ARBA00023239"/>
    </source>
</evidence>